<evidence type="ECO:0000256" key="5">
    <source>
        <dbReference type="ARBA" id="ARBA00022692"/>
    </source>
</evidence>
<feature type="transmembrane region" description="Helical" evidence="8">
    <location>
        <begin position="142"/>
        <end position="161"/>
    </location>
</feature>
<keyword evidence="6 8" id="KW-1133">Transmembrane helix</keyword>
<keyword evidence="4" id="KW-1003">Cell membrane</keyword>
<evidence type="ECO:0000256" key="8">
    <source>
        <dbReference type="SAM" id="Phobius"/>
    </source>
</evidence>
<keyword evidence="7 8" id="KW-0472">Membrane</keyword>
<gene>
    <name evidence="9" type="ORF">B5G02_02635</name>
</gene>
<keyword evidence="10" id="KW-1185">Reference proteome</keyword>
<protein>
    <submittedName>
        <fullName evidence="9">Branched-chain amino acid ABC transporter permease</fullName>
    </submittedName>
</protein>
<name>A0A1Y3XV84_9ACTN</name>
<feature type="transmembrane region" description="Helical" evidence="8">
    <location>
        <begin position="166"/>
        <end position="183"/>
    </location>
</feature>
<evidence type="ECO:0000256" key="2">
    <source>
        <dbReference type="ARBA" id="ARBA00010735"/>
    </source>
</evidence>
<comment type="similarity">
    <text evidence="2">Belongs to the AzlC family.</text>
</comment>
<evidence type="ECO:0000256" key="6">
    <source>
        <dbReference type="ARBA" id="ARBA00022989"/>
    </source>
</evidence>
<dbReference type="Pfam" id="PF03591">
    <property type="entry name" value="AzlC"/>
    <property type="match status" value="1"/>
</dbReference>
<evidence type="ECO:0000256" key="7">
    <source>
        <dbReference type="ARBA" id="ARBA00023136"/>
    </source>
</evidence>
<feature type="transmembrane region" description="Helical" evidence="8">
    <location>
        <begin position="47"/>
        <end position="70"/>
    </location>
</feature>
<evidence type="ECO:0000256" key="3">
    <source>
        <dbReference type="ARBA" id="ARBA00022448"/>
    </source>
</evidence>
<feature type="transmembrane region" description="Helical" evidence="8">
    <location>
        <begin position="203"/>
        <end position="225"/>
    </location>
</feature>
<dbReference type="OrthoDB" id="3181706at2"/>
<feature type="transmembrane region" description="Helical" evidence="8">
    <location>
        <begin position="76"/>
        <end position="94"/>
    </location>
</feature>
<evidence type="ECO:0000256" key="4">
    <source>
        <dbReference type="ARBA" id="ARBA00022475"/>
    </source>
</evidence>
<comment type="subcellular location">
    <subcellularLocation>
        <location evidence="1">Cell membrane</location>
        <topology evidence="1">Multi-pass membrane protein</topology>
    </subcellularLocation>
</comment>
<comment type="caution">
    <text evidence="9">The sequence shown here is derived from an EMBL/GenBank/DDBJ whole genome shotgun (WGS) entry which is preliminary data.</text>
</comment>
<dbReference type="GO" id="GO:0005886">
    <property type="term" value="C:plasma membrane"/>
    <property type="evidence" value="ECO:0007669"/>
    <property type="project" value="UniProtKB-SubCell"/>
</dbReference>
<dbReference type="GO" id="GO:1903785">
    <property type="term" value="P:L-valine transmembrane transport"/>
    <property type="evidence" value="ECO:0007669"/>
    <property type="project" value="TreeGrafter"/>
</dbReference>
<organism evidence="9 10">
    <name type="scientific">[Collinsella] massiliensis</name>
    <dbReference type="NCBI Taxonomy" id="1232426"/>
    <lineage>
        <taxon>Bacteria</taxon>
        <taxon>Bacillati</taxon>
        <taxon>Actinomycetota</taxon>
        <taxon>Coriobacteriia</taxon>
        <taxon>Coriobacteriales</taxon>
        <taxon>Coriobacteriaceae</taxon>
        <taxon>Enorma</taxon>
    </lineage>
</organism>
<evidence type="ECO:0000256" key="1">
    <source>
        <dbReference type="ARBA" id="ARBA00004651"/>
    </source>
</evidence>
<proteinExistence type="inferred from homology"/>
<sequence>MRPWGARLAALRAAFPLTIPILAGFVFLGITCGIYSISLGLPWWIPTLMACFIFAGSAEFVVVSMLTGAFNPLQTFLMVFIINARHLFYGISMLERFRGQGRKRPYLIFAMCDETFSINFSAEVPPGIDRGWFMTWVSLLNQLYWIFGCTLGSLAGSALALNVEGISFAMTALFAVIFIDQWLKDPTPASEVIGVVCALGALVAFGSELFMIPAMVLILICITLARRALEQRLMADEEASGNGAGGAEGCGQAGDAR</sequence>
<reference evidence="10" key="1">
    <citation type="submission" date="2017-04" db="EMBL/GenBank/DDBJ databases">
        <title>Function of individual gut microbiota members based on whole genome sequencing of pure cultures obtained from chicken caecum.</title>
        <authorList>
            <person name="Medvecky M."/>
            <person name="Cejkova D."/>
            <person name="Polansky O."/>
            <person name="Karasova D."/>
            <person name="Kubasova T."/>
            <person name="Cizek A."/>
            <person name="Rychlik I."/>
        </authorList>
    </citation>
    <scope>NUCLEOTIDE SEQUENCE [LARGE SCALE GENOMIC DNA]</scope>
    <source>
        <strain evidence="10">An5</strain>
    </source>
</reference>
<keyword evidence="5 8" id="KW-0812">Transmembrane</keyword>
<dbReference type="InterPro" id="IPR011606">
    <property type="entry name" value="Brnchd-chn_aa_trnsp_permease"/>
</dbReference>
<accession>A0A1Y3XV84</accession>
<dbReference type="PANTHER" id="PTHR34979:SF1">
    <property type="entry name" value="INNER MEMBRANE PROTEIN YGAZ"/>
    <property type="match status" value="1"/>
</dbReference>
<evidence type="ECO:0000313" key="9">
    <source>
        <dbReference type="EMBL" id="OUN89402.1"/>
    </source>
</evidence>
<dbReference type="PANTHER" id="PTHR34979">
    <property type="entry name" value="INNER MEMBRANE PROTEIN YGAZ"/>
    <property type="match status" value="1"/>
</dbReference>
<keyword evidence="3" id="KW-0813">Transport</keyword>
<evidence type="ECO:0000313" key="10">
    <source>
        <dbReference type="Proteomes" id="UP000195781"/>
    </source>
</evidence>
<dbReference type="AlphaFoldDB" id="A0A1Y3XV84"/>
<dbReference type="EMBL" id="NFIE01000004">
    <property type="protein sequence ID" value="OUN89402.1"/>
    <property type="molecule type" value="Genomic_DNA"/>
</dbReference>
<feature type="transmembrane region" description="Helical" evidence="8">
    <location>
        <begin position="13"/>
        <end position="35"/>
    </location>
</feature>
<dbReference type="Proteomes" id="UP000195781">
    <property type="component" value="Unassembled WGS sequence"/>
</dbReference>